<evidence type="ECO:0000313" key="1">
    <source>
        <dbReference type="EMBL" id="QRN91781.1"/>
    </source>
</evidence>
<name>A0AB37HLW3_MAMSC</name>
<dbReference type="RefSeq" id="WP_158011175.1">
    <property type="nucleotide sequence ID" value="NZ_CP065960.1"/>
</dbReference>
<evidence type="ECO:0000313" key="2">
    <source>
        <dbReference type="Proteomes" id="UP000640299"/>
    </source>
</evidence>
<dbReference type="EMBL" id="CP069389">
    <property type="protein sequence ID" value="QRN91781.1"/>
    <property type="molecule type" value="Genomic_DNA"/>
</dbReference>
<dbReference type="Proteomes" id="UP000640299">
    <property type="component" value="Chromosome"/>
</dbReference>
<dbReference type="AlphaFoldDB" id="A0AB37HLW3"/>
<evidence type="ECO:0008006" key="3">
    <source>
        <dbReference type="Google" id="ProtNLM"/>
    </source>
</evidence>
<proteinExistence type="predicted"/>
<gene>
    <name evidence="1" type="ORF">JRU67_02925</name>
</gene>
<protein>
    <recommendedName>
        <fullName evidence="3">RidA family protein</fullName>
    </recommendedName>
</protein>
<organism evidence="1 2">
    <name type="scientific">Mammaliicoccus sciuri</name>
    <name type="common">Staphylococcus sciuri</name>
    <dbReference type="NCBI Taxonomy" id="1296"/>
    <lineage>
        <taxon>Bacteria</taxon>
        <taxon>Bacillati</taxon>
        <taxon>Bacillota</taxon>
        <taxon>Bacilli</taxon>
        <taxon>Bacillales</taxon>
        <taxon>Staphylococcaceae</taxon>
        <taxon>Mammaliicoccus</taxon>
    </lineage>
</organism>
<reference evidence="1" key="1">
    <citation type="submission" date="2021-02" db="EMBL/GenBank/DDBJ databases">
        <title>cfr and optrA-positive Staphylococcus spp.</title>
        <authorList>
            <person name="Chen L."/>
        </authorList>
    </citation>
    <scope>NUCLEOTIDE SEQUENCE</scope>
    <source>
        <strain evidence="1">GDQ20D70P</strain>
    </source>
</reference>
<accession>A0AB37HLW3</accession>
<sequence>MQNPKHMIHRKMLMNRGRVYLTGQICTATPIPDDMHSVGYSNMLIR</sequence>